<evidence type="ECO:0008006" key="3">
    <source>
        <dbReference type="Google" id="ProtNLM"/>
    </source>
</evidence>
<dbReference type="RefSeq" id="WP_330957836.1">
    <property type="nucleotide sequence ID" value="NZ_JAZGJQ010000003.1"/>
</dbReference>
<reference evidence="1 2" key="1">
    <citation type="submission" date="2024-01" db="EMBL/GenBank/DDBJ databases">
        <title>Description of Olsenella sp. nov., isolated from pig feces.</title>
        <authorList>
            <person name="Chang Y.-H."/>
        </authorList>
    </citation>
    <scope>NUCLEOTIDE SEQUENCE [LARGE SCALE GENOMIC DNA]</scope>
    <source>
        <strain evidence="1 2">YH-ols2223</strain>
    </source>
</reference>
<sequence length="142" mass="14437">MNDLQNELAGATVALGATITAAMDDVPGFVPCGTPSQVVTGALAAAGASEAPADLPARIQQVHGFVEHVADHRGVAPHADTDVKSISPTAQQLLEALLGFAAAADAEGVTPDEAEWLYRSLAAVESGDDERATAQLAAAPRR</sequence>
<proteinExistence type="predicted"/>
<evidence type="ECO:0000313" key="2">
    <source>
        <dbReference type="Proteomes" id="UP001332931"/>
    </source>
</evidence>
<gene>
    <name evidence="1" type="ORF">VXJ25_03510</name>
</gene>
<dbReference type="EMBL" id="JAZGJQ010000003">
    <property type="protein sequence ID" value="MEE6147068.1"/>
    <property type="molecule type" value="Genomic_DNA"/>
</dbReference>
<keyword evidence="2" id="KW-1185">Reference proteome</keyword>
<accession>A0ABU7R906</accession>
<organism evidence="1 2">
    <name type="scientific">Olsenella absiana</name>
    <dbReference type="NCBI Taxonomy" id="3115222"/>
    <lineage>
        <taxon>Bacteria</taxon>
        <taxon>Bacillati</taxon>
        <taxon>Actinomycetota</taxon>
        <taxon>Coriobacteriia</taxon>
        <taxon>Coriobacteriales</taxon>
        <taxon>Atopobiaceae</taxon>
        <taxon>Olsenella</taxon>
    </lineage>
</organism>
<protein>
    <recommendedName>
        <fullName evidence="3">DUF1844 domain-containing protein</fullName>
    </recommendedName>
</protein>
<name>A0ABU7R906_9ACTN</name>
<dbReference type="Proteomes" id="UP001332931">
    <property type="component" value="Unassembled WGS sequence"/>
</dbReference>
<evidence type="ECO:0000313" key="1">
    <source>
        <dbReference type="EMBL" id="MEE6147068.1"/>
    </source>
</evidence>
<comment type="caution">
    <text evidence="1">The sequence shown here is derived from an EMBL/GenBank/DDBJ whole genome shotgun (WGS) entry which is preliminary data.</text>
</comment>